<name>A0A1E3P724_WICAA</name>
<dbReference type="GeneID" id="30201873"/>
<dbReference type="EMBL" id="KV454209">
    <property type="protein sequence ID" value="ODQ61229.1"/>
    <property type="molecule type" value="Genomic_DNA"/>
</dbReference>
<feature type="region of interest" description="Disordered" evidence="2">
    <location>
        <begin position="1"/>
        <end position="26"/>
    </location>
</feature>
<dbReference type="Pfam" id="PF10494">
    <property type="entry name" value="Stk19"/>
    <property type="match status" value="1"/>
</dbReference>
<comment type="similarity">
    <text evidence="1">Belongs to the STK19 family.</text>
</comment>
<keyword evidence="4" id="KW-1185">Reference proteome</keyword>
<protein>
    <recommendedName>
        <fullName evidence="5">Serine-threonine protein kinase 19</fullName>
    </recommendedName>
</protein>
<dbReference type="PANTHER" id="PTHR15243">
    <property type="entry name" value="SERINE/THREONINE-PROTEIN KINASE 19"/>
    <property type="match status" value="1"/>
</dbReference>
<evidence type="ECO:0000256" key="2">
    <source>
        <dbReference type="SAM" id="MobiDB-lite"/>
    </source>
</evidence>
<dbReference type="OrthoDB" id="3980126at2759"/>
<gene>
    <name evidence="3" type="ORF">WICANDRAFT_77872</name>
</gene>
<evidence type="ECO:0000313" key="3">
    <source>
        <dbReference type="EMBL" id="ODQ61229.1"/>
    </source>
</evidence>
<proteinExistence type="inferred from homology"/>
<dbReference type="GO" id="GO:0046579">
    <property type="term" value="P:positive regulation of Ras protein signal transduction"/>
    <property type="evidence" value="ECO:0007669"/>
    <property type="project" value="TreeGrafter"/>
</dbReference>
<dbReference type="InterPro" id="IPR018865">
    <property type="entry name" value="STK19-like"/>
</dbReference>
<evidence type="ECO:0008006" key="5">
    <source>
        <dbReference type="Google" id="ProtNLM"/>
    </source>
</evidence>
<evidence type="ECO:0000313" key="4">
    <source>
        <dbReference type="Proteomes" id="UP000094112"/>
    </source>
</evidence>
<reference evidence="3 4" key="1">
    <citation type="journal article" date="2016" name="Proc. Natl. Acad. Sci. U.S.A.">
        <title>Comparative genomics of biotechnologically important yeasts.</title>
        <authorList>
            <person name="Riley R."/>
            <person name="Haridas S."/>
            <person name="Wolfe K.H."/>
            <person name="Lopes M.R."/>
            <person name="Hittinger C.T."/>
            <person name="Goeker M."/>
            <person name="Salamov A.A."/>
            <person name="Wisecaver J.H."/>
            <person name="Long T.M."/>
            <person name="Calvey C.H."/>
            <person name="Aerts A.L."/>
            <person name="Barry K.W."/>
            <person name="Choi C."/>
            <person name="Clum A."/>
            <person name="Coughlan A.Y."/>
            <person name="Deshpande S."/>
            <person name="Douglass A.P."/>
            <person name="Hanson S.J."/>
            <person name="Klenk H.-P."/>
            <person name="LaButti K.M."/>
            <person name="Lapidus A."/>
            <person name="Lindquist E.A."/>
            <person name="Lipzen A.M."/>
            <person name="Meier-Kolthoff J.P."/>
            <person name="Ohm R.A."/>
            <person name="Otillar R.P."/>
            <person name="Pangilinan J.L."/>
            <person name="Peng Y."/>
            <person name="Rokas A."/>
            <person name="Rosa C.A."/>
            <person name="Scheuner C."/>
            <person name="Sibirny A.A."/>
            <person name="Slot J.C."/>
            <person name="Stielow J.B."/>
            <person name="Sun H."/>
            <person name="Kurtzman C.P."/>
            <person name="Blackwell M."/>
            <person name="Grigoriev I.V."/>
            <person name="Jeffries T.W."/>
        </authorList>
    </citation>
    <scope>NUCLEOTIDE SEQUENCE [LARGE SCALE GENOMIC DNA]</scope>
    <source>
        <strain evidence="4">ATCC 58044 / CBS 1984 / NCYC 433 / NRRL Y-366-8</strain>
    </source>
</reference>
<organism evidence="3 4">
    <name type="scientific">Wickerhamomyces anomalus (strain ATCC 58044 / CBS 1984 / NCYC 433 / NRRL Y-366-8)</name>
    <name type="common">Yeast</name>
    <name type="synonym">Hansenula anomala</name>
    <dbReference type="NCBI Taxonomy" id="683960"/>
    <lineage>
        <taxon>Eukaryota</taxon>
        <taxon>Fungi</taxon>
        <taxon>Dikarya</taxon>
        <taxon>Ascomycota</taxon>
        <taxon>Saccharomycotina</taxon>
        <taxon>Saccharomycetes</taxon>
        <taxon>Phaffomycetales</taxon>
        <taxon>Wickerhamomycetaceae</taxon>
        <taxon>Wickerhamomyces</taxon>
    </lineage>
</organism>
<dbReference type="PANTHER" id="PTHR15243:SF0">
    <property type="entry name" value="SERINE_THREONINE-PROTEIN KINASE 19"/>
    <property type="match status" value="1"/>
</dbReference>
<evidence type="ECO:0000256" key="1">
    <source>
        <dbReference type="ARBA" id="ARBA00093458"/>
    </source>
</evidence>
<dbReference type="RefSeq" id="XP_019040436.1">
    <property type="nucleotide sequence ID" value="XM_019184627.1"/>
</dbReference>
<accession>A0A1E3P724</accession>
<feature type="compositionally biased region" description="Basic and acidic residues" evidence="2">
    <location>
        <begin position="13"/>
        <end position="26"/>
    </location>
</feature>
<dbReference type="AlphaFoldDB" id="A0A1E3P724"/>
<dbReference type="Proteomes" id="UP000094112">
    <property type="component" value="Unassembled WGS sequence"/>
</dbReference>
<sequence>MSLRYNPKKPSILKKDLPKKTRTPKEVEKLQPISQNNIRLDDDIDPKTLLDAIDKVLSRQWNLVPSQLNPDFQAHIQKYRDFLPKLVSRYQLYSIFPNNQTFIDQEIDQLFEDQRIKRILLQDNDDLNDLIMKNEDYRAVLNEHSKKSNDINVQTSIENFINYLDENPKSLKIPKDLIIKTLGDESVSILIKLGFLQIIPQSTTKTLLKISIPKYGYIINLYQTSRKFIVKTINTNKWREIKHNDLYEKWEKNKLKFKDFKGLNLNWILHWLIGEGTLEVFEIGDGKAYRIISK</sequence>